<keyword evidence="2" id="KW-1185">Reference proteome</keyword>
<dbReference type="AlphaFoldDB" id="A0AA88E2J7"/>
<reference evidence="1" key="1">
    <citation type="submission" date="2023-07" db="EMBL/GenBank/DDBJ databases">
        <title>draft genome sequence of fig (Ficus carica).</title>
        <authorList>
            <person name="Takahashi T."/>
            <person name="Nishimura K."/>
        </authorList>
    </citation>
    <scope>NUCLEOTIDE SEQUENCE</scope>
</reference>
<evidence type="ECO:0000313" key="1">
    <source>
        <dbReference type="EMBL" id="GMN66536.1"/>
    </source>
</evidence>
<name>A0AA88E2J7_FICCA</name>
<protein>
    <submittedName>
        <fullName evidence="1">Uncharacterized protein</fullName>
    </submittedName>
</protein>
<dbReference type="EMBL" id="BTGU01000335">
    <property type="protein sequence ID" value="GMN66536.1"/>
    <property type="molecule type" value="Genomic_DNA"/>
</dbReference>
<comment type="caution">
    <text evidence="1">The sequence shown here is derived from an EMBL/GenBank/DDBJ whole genome shotgun (WGS) entry which is preliminary data.</text>
</comment>
<sequence length="128" mass="14451">MDVGSNLLLRPDLKQQNLGRSITACSLMIIHMVGFGPWFELDWAGHPNHSVAARHVVLAERKLTTYIYAVDRARWKQPIEDNVVEWTNSNSGQSNSGDEEWASVFRRSKAEYESLQMQEGAETSNDAS</sequence>
<organism evidence="1 2">
    <name type="scientific">Ficus carica</name>
    <name type="common">Common fig</name>
    <dbReference type="NCBI Taxonomy" id="3494"/>
    <lineage>
        <taxon>Eukaryota</taxon>
        <taxon>Viridiplantae</taxon>
        <taxon>Streptophyta</taxon>
        <taxon>Embryophyta</taxon>
        <taxon>Tracheophyta</taxon>
        <taxon>Spermatophyta</taxon>
        <taxon>Magnoliopsida</taxon>
        <taxon>eudicotyledons</taxon>
        <taxon>Gunneridae</taxon>
        <taxon>Pentapetalae</taxon>
        <taxon>rosids</taxon>
        <taxon>fabids</taxon>
        <taxon>Rosales</taxon>
        <taxon>Moraceae</taxon>
        <taxon>Ficeae</taxon>
        <taxon>Ficus</taxon>
    </lineage>
</organism>
<evidence type="ECO:0000313" key="2">
    <source>
        <dbReference type="Proteomes" id="UP001187192"/>
    </source>
</evidence>
<accession>A0AA88E2J7</accession>
<gene>
    <name evidence="1" type="ORF">TIFTF001_035599</name>
</gene>
<dbReference type="Proteomes" id="UP001187192">
    <property type="component" value="Unassembled WGS sequence"/>
</dbReference>
<proteinExistence type="predicted"/>